<dbReference type="PATRIC" id="fig|1304284.3.peg.1392"/>
<keyword evidence="9" id="KW-1185">Reference proteome</keyword>
<dbReference type="InterPro" id="IPR007197">
    <property type="entry name" value="rSAM"/>
</dbReference>
<dbReference type="PIRSF" id="PIRSF004762">
    <property type="entry name" value="CHP00423"/>
    <property type="match status" value="1"/>
</dbReference>
<feature type="binding site" evidence="5">
    <location>
        <position position="61"/>
    </location>
    <ligand>
        <name>[4Fe-4S] cluster</name>
        <dbReference type="ChEBI" id="CHEBI:49883"/>
        <note>4Fe-4S-S-AdoMet</note>
    </ligand>
</feature>
<dbReference type="SFLD" id="SFLDG01082">
    <property type="entry name" value="B12-binding_domain_containing"/>
    <property type="match status" value="1"/>
</dbReference>
<comment type="caution">
    <text evidence="8">The sequence shown here is derived from an EMBL/GenBank/DDBJ whole genome shotgun (WGS) entry which is preliminary data.</text>
</comment>
<feature type="domain" description="Radical SAM core" evidence="7">
    <location>
        <begin position="47"/>
        <end position="267"/>
    </location>
</feature>
<dbReference type="SFLD" id="SFLDG01060">
    <property type="entry name" value="BATS_domain_containing"/>
    <property type="match status" value="1"/>
</dbReference>
<evidence type="ECO:0000256" key="5">
    <source>
        <dbReference type="PIRSR" id="PIRSR004762-1"/>
    </source>
</evidence>
<dbReference type="PROSITE" id="PS51918">
    <property type="entry name" value="RADICAL_SAM"/>
    <property type="match status" value="1"/>
</dbReference>
<dbReference type="InterPro" id="IPR034422">
    <property type="entry name" value="HydE/PylB-like"/>
</dbReference>
<dbReference type="PANTHER" id="PTHR43726">
    <property type="entry name" value="3-METHYLORNITHINE SYNTHASE"/>
    <property type="match status" value="1"/>
</dbReference>
<name>R1CV90_9FIRM</name>
<keyword evidence="5" id="KW-0004">4Fe-4S</keyword>
<evidence type="ECO:0000256" key="2">
    <source>
        <dbReference type="ARBA" id="ARBA00022723"/>
    </source>
</evidence>
<feature type="binding site" evidence="6">
    <location>
        <position position="135"/>
    </location>
    <ligand>
        <name>(3R)-3-methyl-D-ornithine</name>
        <dbReference type="ChEBI" id="CHEBI:64642"/>
    </ligand>
</feature>
<dbReference type="InterPro" id="IPR058240">
    <property type="entry name" value="rSAM_sf"/>
</dbReference>
<feature type="binding site" evidence="6">
    <location>
        <position position="269"/>
    </location>
    <ligand>
        <name>(3R)-3-methyl-D-ornithine</name>
        <dbReference type="ChEBI" id="CHEBI:64642"/>
    </ligand>
</feature>
<dbReference type="PANTHER" id="PTHR43726:SF1">
    <property type="entry name" value="BIOTIN SYNTHASE"/>
    <property type="match status" value="1"/>
</dbReference>
<keyword evidence="2" id="KW-0479">Metal-binding</keyword>
<dbReference type="SFLD" id="SFLDG01280">
    <property type="entry name" value="HydE/PylB-like"/>
    <property type="match status" value="1"/>
</dbReference>
<dbReference type="Pfam" id="PF04055">
    <property type="entry name" value="Radical_SAM"/>
    <property type="match status" value="1"/>
</dbReference>
<feature type="binding site" evidence="5">
    <location>
        <position position="65"/>
    </location>
    <ligand>
        <name>[4Fe-4S] cluster</name>
        <dbReference type="ChEBI" id="CHEBI:49883"/>
        <note>4Fe-4S-S-AdoMet</note>
    </ligand>
</feature>
<dbReference type="Proteomes" id="UP000013378">
    <property type="component" value="Unassembled WGS sequence"/>
</dbReference>
<dbReference type="InterPro" id="IPR024021">
    <property type="entry name" value="FeFe-hyd_HydE_rSAM"/>
</dbReference>
<dbReference type="CDD" id="cd01335">
    <property type="entry name" value="Radical_SAM"/>
    <property type="match status" value="1"/>
</dbReference>
<evidence type="ECO:0000313" key="8">
    <source>
        <dbReference type="EMBL" id="EOD00549.1"/>
    </source>
</evidence>
<dbReference type="RefSeq" id="WP_006312692.1">
    <property type="nucleotide sequence ID" value="NZ_ARZA01000146.1"/>
</dbReference>
<feature type="binding site" evidence="6">
    <location>
        <position position="160"/>
    </location>
    <ligand>
        <name>S-adenosyl-L-methionine</name>
        <dbReference type="ChEBI" id="CHEBI:59789"/>
    </ligand>
</feature>
<evidence type="ECO:0000313" key="9">
    <source>
        <dbReference type="Proteomes" id="UP000013378"/>
    </source>
</evidence>
<evidence type="ECO:0000259" key="7">
    <source>
        <dbReference type="PROSITE" id="PS51918"/>
    </source>
</evidence>
<accession>R1CV90</accession>
<reference evidence="8 9" key="1">
    <citation type="journal article" date="2015" name="Geomicrobiol. J.">
        <title>Caldisalinibacter kiritimatiensis gen. nov., sp. nov., a moderately thermohalophilic thiosulfate-reducing bacterium from a hypersaline microbial mat.</title>
        <authorList>
            <person name="Ben Hania W."/>
            <person name="Joseph M."/>
            <person name="Fiebig A."/>
            <person name="Bunk B."/>
            <person name="Klenk H.-P."/>
            <person name="Fardeau M.-L."/>
            <person name="Spring S."/>
        </authorList>
    </citation>
    <scope>NUCLEOTIDE SEQUENCE [LARGE SCALE GENOMIC DNA]</scope>
    <source>
        <strain evidence="8 9">L21-TH-D2</strain>
    </source>
</reference>
<dbReference type="InterPro" id="IPR013785">
    <property type="entry name" value="Aldolase_TIM"/>
</dbReference>
<sequence>MSIKATIDKIVETSKADINEIVEILSCDNTDYLFKKANEIRKKYCGDEIHLRAIIEFSNYCRCDCLYCGLNRKNSFLSKYRMELDEIVEYAEKAYKNGYKTVVLQSGEDLWYTRDKISYIIRKIKEIGDIAITLSVGERDYEDYKQWRLDGADRFLLKHETADEKLYNYLHPHSSFKNRLKYLKWLKELEYQVGSGFMIDLPGQKLETLAKDILLLKELDVDMAGIGPFVPHPKTELRNSLPGDTNLTLKVLAITRILLKRVHLPTTTSLEVTNIKDRKNAFYTGANVIMRKVQPYKYRKLYEIYPNPNLKDIGIKEERIEIENYIKMLGRKISDTRGDAITKSTSSIC</sequence>
<keyword evidence="3 5" id="KW-0408">Iron</keyword>
<evidence type="ECO:0000256" key="1">
    <source>
        <dbReference type="ARBA" id="ARBA00022691"/>
    </source>
</evidence>
<evidence type="ECO:0000256" key="4">
    <source>
        <dbReference type="ARBA" id="ARBA00023014"/>
    </source>
</evidence>
<organism evidence="8 9">
    <name type="scientific">Caldisalinibacter kiritimatiensis</name>
    <dbReference type="NCBI Taxonomy" id="1304284"/>
    <lineage>
        <taxon>Bacteria</taxon>
        <taxon>Bacillati</taxon>
        <taxon>Bacillota</taxon>
        <taxon>Tissierellia</taxon>
        <taxon>Tissierellales</taxon>
        <taxon>Thermohalobacteraceae</taxon>
        <taxon>Caldisalinibacter</taxon>
    </lineage>
</organism>
<dbReference type="Gene3D" id="3.20.20.70">
    <property type="entry name" value="Aldolase class I"/>
    <property type="match status" value="1"/>
</dbReference>
<dbReference type="SMART" id="SM00729">
    <property type="entry name" value="Elp3"/>
    <property type="match status" value="1"/>
</dbReference>
<dbReference type="InterPro" id="IPR006638">
    <property type="entry name" value="Elp3/MiaA/NifB-like_rSAM"/>
</dbReference>
<dbReference type="SFLD" id="SFLDS00029">
    <property type="entry name" value="Radical_SAM"/>
    <property type="match status" value="1"/>
</dbReference>
<comment type="cofactor">
    <cofactor evidence="5">
        <name>[4Fe-4S] cluster</name>
        <dbReference type="ChEBI" id="CHEBI:49883"/>
    </cofactor>
    <text evidence="5">Binds 1 [4Fe-4S] cluster. The cluster is coordinated with 3 cysteines and an exchangeable S-adenosyl-L-methionine.</text>
</comment>
<dbReference type="NCBIfam" id="TIGR03956">
    <property type="entry name" value="rSAM_HydE"/>
    <property type="match status" value="1"/>
</dbReference>
<dbReference type="eggNOG" id="COG0502">
    <property type="taxonomic scope" value="Bacteria"/>
</dbReference>
<evidence type="ECO:0000256" key="6">
    <source>
        <dbReference type="PIRSR" id="PIRSR004762-2"/>
    </source>
</evidence>
<dbReference type="GO" id="GO:0016740">
    <property type="term" value="F:transferase activity"/>
    <property type="evidence" value="ECO:0007669"/>
    <property type="project" value="TreeGrafter"/>
</dbReference>
<gene>
    <name evidence="8" type="ORF">L21TH_1422</name>
</gene>
<protein>
    <submittedName>
        <fullName evidence="8">[FeFe]-hydrogenase maturation protein HydE</fullName>
    </submittedName>
</protein>
<feature type="binding site" evidence="5">
    <location>
        <position position="68"/>
    </location>
    <ligand>
        <name>[4Fe-4S] cluster</name>
        <dbReference type="ChEBI" id="CHEBI:49883"/>
        <note>4Fe-4S-S-AdoMet</note>
    </ligand>
</feature>
<evidence type="ECO:0000256" key="3">
    <source>
        <dbReference type="ARBA" id="ARBA00023004"/>
    </source>
</evidence>
<dbReference type="SFLD" id="SFLDF00348">
    <property type="entry name" value="FeFe_hydrogenase_maturase_(Hyd"/>
    <property type="match status" value="1"/>
</dbReference>
<feature type="binding site" evidence="6">
    <location>
        <position position="179"/>
    </location>
    <ligand>
        <name>S-adenosyl-L-methionine</name>
        <dbReference type="ChEBI" id="CHEBI:59789"/>
    </ligand>
</feature>
<dbReference type="EMBL" id="ARZA01000146">
    <property type="protein sequence ID" value="EOD00549.1"/>
    <property type="molecule type" value="Genomic_DNA"/>
</dbReference>
<dbReference type="GO" id="GO:0046872">
    <property type="term" value="F:metal ion binding"/>
    <property type="evidence" value="ECO:0007669"/>
    <property type="project" value="UniProtKB-KW"/>
</dbReference>
<keyword evidence="4 5" id="KW-0411">Iron-sulfur</keyword>
<dbReference type="STRING" id="1304284.L21TH_1422"/>
<dbReference type="AlphaFoldDB" id="R1CV90"/>
<keyword evidence="1 5" id="KW-0949">S-adenosyl-L-methionine</keyword>
<dbReference type="GO" id="GO:0051539">
    <property type="term" value="F:4 iron, 4 sulfur cluster binding"/>
    <property type="evidence" value="ECO:0007669"/>
    <property type="project" value="UniProtKB-KW"/>
</dbReference>
<dbReference type="OrthoDB" id="9775764at2"/>
<dbReference type="SUPFAM" id="SSF102114">
    <property type="entry name" value="Radical SAM enzymes"/>
    <property type="match status" value="1"/>
</dbReference>
<proteinExistence type="predicted"/>